<protein>
    <submittedName>
        <fullName evidence="2">Uncharacterized protein</fullName>
    </submittedName>
</protein>
<dbReference type="PANTHER" id="PTHR22538:SF1">
    <property type="entry name" value="VWFD DOMAIN-CONTAINING PROTEIN"/>
    <property type="match status" value="1"/>
</dbReference>
<evidence type="ECO:0000313" key="3">
    <source>
        <dbReference type="Proteomes" id="UP001162029"/>
    </source>
</evidence>
<accession>A0AAV0UXI5</accession>
<evidence type="ECO:0000313" key="2">
    <source>
        <dbReference type="EMBL" id="CAI5740164.1"/>
    </source>
</evidence>
<proteinExistence type="predicted"/>
<reference evidence="2" key="1">
    <citation type="submission" date="2022-12" db="EMBL/GenBank/DDBJ databases">
        <authorList>
            <person name="Webb A."/>
        </authorList>
    </citation>
    <scope>NUCLEOTIDE SEQUENCE</scope>
    <source>
        <strain evidence="2">Pd1</strain>
    </source>
</reference>
<sequence>MKFEVDEVKLHHDDEPRRGGRFGVVLTLVVVVMVSVFFVVTQFTNYTHHFHTHIAKHRILRNLQEQPALRFTFELKRKAMYVHGASTFDVVVVPAPKRSADDRKYGNSQIASNNEAGCLPSGFIPPIGSVLNAIETATTAINPGVSNGKCPNGSVMVFQFAGEDFVLCSRQSSSSWLQDDGFQIFGKDLNIGVKYEQSGPTIVPPHVSTDSLKSCGKVPFGDRIPPSLTSMLTRSFFEWSHRSLRAAKAEFGFFDKAWDFVTDKIMNLVSDEACGCKGAQRPCVFIAGLSFHNDHGLSDNDKHHYFGNDLDDNTPCCSRRQHISLAAKEHHWNETSFQESMVDLLLKVILDPSTSWVASSAPMMGSMGANYILDMCRKNSGGFVESIVNLLGNCPVNTGQESLPYKHSEFSCRQLDDAYIAAEAAYNAHVAGVICSKSFTGLVSMRMALYALAGEILPHHSRENDGIVEYKSCAGGLPFNTFGSTYKSPRYISELNHVDTSFRNGDGLFGDSRKPLKWLQCLL</sequence>
<dbReference type="AlphaFoldDB" id="A0AAV0UXI5"/>
<keyword evidence="1" id="KW-0812">Transmembrane</keyword>
<organism evidence="2 3">
    <name type="scientific">Peronospora destructor</name>
    <dbReference type="NCBI Taxonomy" id="86335"/>
    <lineage>
        <taxon>Eukaryota</taxon>
        <taxon>Sar</taxon>
        <taxon>Stramenopiles</taxon>
        <taxon>Oomycota</taxon>
        <taxon>Peronosporomycetes</taxon>
        <taxon>Peronosporales</taxon>
        <taxon>Peronosporaceae</taxon>
        <taxon>Peronospora</taxon>
    </lineage>
</organism>
<keyword evidence="3" id="KW-1185">Reference proteome</keyword>
<comment type="caution">
    <text evidence="2">The sequence shown here is derived from an EMBL/GenBank/DDBJ whole genome shotgun (WGS) entry which is preliminary data.</text>
</comment>
<feature type="transmembrane region" description="Helical" evidence="1">
    <location>
        <begin position="21"/>
        <end position="40"/>
    </location>
</feature>
<gene>
    <name evidence="2" type="ORF">PDE001_LOCUS7418</name>
</gene>
<dbReference type="EMBL" id="CANTFM010001487">
    <property type="protein sequence ID" value="CAI5740164.1"/>
    <property type="molecule type" value="Genomic_DNA"/>
</dbReference>
<evidence type="ECO:0000256" key="1">
    <source>
        <dbReference type="SAM" id="Phobius"/>
    </source>
</evidence>
<dbReference type="PANTHER" id="PTHR22538">
    <property type="entry name" value="CILIA- AND FLAGELLA-ASSOCIATED PROTEIN 74"/>
    <property type="match status" value="1"/>
</dbReference>
<keyword evidence="1" id="KW-0472">Membrane</keyword>
<name>A0AAV0UXI5_9STRA</name>
<keyword evidence="1" id="KW-1133">Transmembrane helix</keyword>
<dbReference type="Proteomes" id="UP001162029">
    <property type="component" value="Unassembled WGS sequence"/>
</dbReference>